<evidence type="ECO:0000313" key="2">
    <source>
        <dbReference type="Proteomes" id="UP001497525"/>
    </source>
</evidence>
<proteinExistence type="predicted"/>
<evidence type="ECO:0000313" key="1">
    <source>
        <dbReference type="EMBL" id="CAL5131406.1"/>
    </source>
</evidence>
<protein>
    <submittedName>
        <fullName evidence="1">Uncharacterized protein</fullName>
    </submittedName>
</protein>
<dbReference type="EMBL" id="CAXLJL010000090">
    <property type="protein sequence ID" value="CAL5131406.1"/>
    <property type="molecule type" value="Genomic_DNA"/>
</dbReference>
<gene>
    <name evidence="1" type="ORF">CDAUBV1_LOCUS3822</name>
</gene>
<organism evidence="1 2">
    <name type="scientific">Calicophoron daubneyi</name>
    <name type="common">Rumen fluke</name>
    <name type="synonym">Paramphistomum daubneyi</name>
    <dbReference type="NCBI Taxonomy" id="300641"/>
    <lineage>
        <taxon>Eukaryota</taxon>
        <taxon>Metazoa</taxon>
        <taxon>Spiralia</taxon>
        <taxon>Lophotrochozoa</taxon>
        <taxon>Platyhelminthes</taxon>
        <taxon>Trematoda</taxon>
        <taxon>Digenea</taxon>
        <taxon>Plagiorchiida</taxon>
        <taxon>Pronocephalata</taxon>
        <taxon>Paramphistomoidea</taxon>
        <taxon>Paramphistomidae</taxon>
        <taxon>Calicophoron</taxon>
    </lineage>
</organism>
<reference evidence="1" key="1">
    <citation type="submission" date="2024-06" db="EMBL/GenBank/DDBJ databases">
        <authorList>
            <person name="Liu X."/>
            <person name="Lenzi L."/>
            <person name="Haldenby T S."/>
            <person name="Uol C."/>
        </authorList>
    </citation>
    <scope>NUCLEOTIDE SEQUENCE</scope>
</reference>
<dbReference type="Proteomes" id="UP001497525">
    <property type="component" value="Unassembled WGS sequence"/>
</dbReference>
<dbReference type="AlphaFoldDB" id="A0AAV2T3J6"/>
<comment type="caution">
    <text evidence="1">The sequence shown here is derived from an EMBL/GenBank/DDBJ whole genome shotgun (WGS) entry which is preliminary data.</text>
</comment>
<accession>A0AAV2T3J6</accession>
<sequence>MEFYSDRISFTDYVYRKRLRELKTQIAGEPDENQFGSPSQWIRRIQLAPREPWTDSFEMTEICIELNQSLLLGQYKRSQLRTARQHLNTVHWYHLAADRDFLNGVVSLIATGLGCPNAQEASAVLLSNICTLAACDARHKTTRFGDMKIVALHTLIETVAPSLMVVLTGRSLNRLIPPIARAVEGIVGFINQEWVCNLSGEFSLVN</sequence>
<name>A0AAV2T3J6_CALDB</name>